<dbReference type="EMBL" id="RMBX01000005">
    <property type="protein sequence ID" value="RPD41316.1"/>
    <property type="molecule type" value="Genomic_DNA"/>
</dbReference>
<dbReference type="GO" id="GO:0030313">
    <property type="term" value="C:cell envelope"/>
    <property type="evidence" value="ECO:0007669"/>
    <property type="project" value="UniProtKB-SubCell"/>
</dbReference>
<dbReference type="InterPro" id="IPR050465">
    <property type="entry name" value="UPF0194_transport"/>
</dbReference>
<dbReference type="Proteomes" id="UP000279089">
    <property type="component" value="Unassembled WGS sequence"/>
</dbReference>
<evidence type="ECO:0000259" key="5">
    <source>
        <dbReference type="Pfam" id="PF25990"/>
    </source>
</evidence>
<dbReference type="OrthoDB" id="1522431at2"/>
<gene>
    <name evidence="6" type="ORF">EG028_11620</name>
</gene>
<protein>
    <submittedName>
        <fullName evidence="6">HlyD family efflux transporter periplasmic adaptor subunit</fullName>
    </submittedName>
</protein>
<dbReference type="InterPro" id="IPR058627">
    <property type="entry name" value="MdtA-like_C"/>
</dbReference>
<comment type="subcellular location">
    <subcellularLocation>
        <location evidence="1">Cell envelope</location>
    </subcellularLocation>
</comment>
<evidence type="ECO:0000313" key="6">
    <source>
        <dbReference type="EMBL" id="RPD41316.1"/>
    </source>
</evidence>
<dbReference type="Pfam" id="PF25967">
    <property type="entry name" value="RND-MFP_C"/>
    <property type="match status" value="1"/>
</dbReference>
<dbReference type="PANTHER" id="PTHR32347">
    <property type="entry name" value="EFFLUX SYSTEM COMPONENT YKNX-RELATED"/>
    <property type="match status" value="1"/>
</dbReference>
<evidence type="ECO:0000256" key="1">
    <source>
        <dbReference type="ARBA" id="ARBA00004196"/>
    </source>
</evidence>
<reference evidence="7" key="1">
    <citation type="submission" date="2018-11" db="EMBL/GenBank/DDBJ databases">
        <title>Chitinophaga lutea sp.nov., isolate from arsenic contaminated soil.</title>
        <authorList>
            <person name="Zong Y."/>
        </authorList>
    </citation>
    <scope>NUCLEOTIDE SEQUENCE [LARGE SCALE GENOMIC DNA]</scope>
    <source>
        <strain evidence="7">YLT18</strain>
    </source>
</reference>
<feature type="domain" description="YknX-like beta-barrel" evidence="5">
    <location>
        <begin position="264"/>
        <end position="336"/>
    </location>
</feature>
<evidence type="ECO:0000259" key="4">
    <source>
        <dbReference type="Pfam" id="PF25967"/>
    </source>
</evidence>
<organism evidence="6 7">
    <name type="scientific">Chitinophaga barathri</name>
    <dbReference type="NCBI Taxonomy" id="1647451"/>
    <lineage>
        <taxon>Bacteria</taxon>
        <taxon>Pseudomonadati</taxon>
        <taxon>Bacteroidota</taxon>
        <taxon>Chitinophagia</taxon>
        <taxon>Chitinophagales</taxon>
        <taxon>Chitinophagaceae</taxon>
        <taxon>Chitinophaga</taxon>
    </lineage>
</organism>
<accession>A0A3N4MH14</accession>
<keyword evidence="2 3" id="KW-0175">Coiled coil</keyword>
<evidence type="ECO:0000313" key="7">
    <source>
        <dbReference type="Proteomes" id="UP000279089"/>
    </source>
</evidence>
<evidence type="ECO:0000256" key="3">
    <source>
        <dbReference type="SAM" id="Coils"/>
    </source>
</evidence>
<dbReference type="Pfam" id="PF25990">
    <property type="entry name" value="Beta-barrel_YknX"/>
    <property type="match status" value="1"/>
</dbReference>
<dbReference type="Gene3D" id="2.40.30.170">
    <property type="match status" value="1"/>
</dbReference>
<dbReference type="Gene3D" id="2.40.420.20">
    <property type="match status" value="1"/>
</dbReference>
<feature type="coiled-coil region" evidence="3">
    <location>
        <begin position="161"/>
        <end position="220"/>
    </location>
</feature>
<evidence type="ECO:0000256" key="2">
    <source>
        <dbReference type="ARBA" id="ARBA00023054"/>
    </source>
</evidence>
<keyword evidence="7" id="KW-1185">Reference proteome</keyword>
<feature type="domain" description="Multidrug resistance protein MdtA-like C-terminal permuted SH3" evidence="4">
    <location>
        <begin position="345"/>
        <end position="401"/>
    </location>
</feature>
<dbReference type="AlphaFoldDB" id="A0A3N4MH14"/>
<dbReference type="RefSeq" id="WP_120516383.1">
    <property type="nucleotide sequence ID" value="NZ_QXZY01000006.1"/>
</dbReference>
<dbReference type="PANTHER" id="PTHR32347:SF23">
    <property type="entry name" value="BLL5650 PROTEIN"/>
    <property type="match status" value="1"/>
</dbReference>
<dbReference type="InterPro" id="IPR058636">
    <property type="entry name" value="Beta-barrel_YknX"/>
</dbReference>
<comment type="caution">
    <text evidence="6">The sequence shown here is derived from an EMBL/GenBank/DDBJ whole genome shotgun (WGS) entry which is preliminary data.</text>
</comment>
<name>A0A3N4MH14_9BACT</name>
<proteinExistence type="predicted"/>
<sequence>MFKKKWWLIAALLLVCTITAYFVFGKKAAGPSAVAKVKKENFRDVVVSPGELMAENTVYIQSPPLQTHQIYEEIKIQDMVTEGITVKEGDYIATLDPAVVNKKIGDVQMELDRSITTLSQTALDTTLQMRESRDNITNLKFQMEQKKIALELSKFEPPATIRQAELDLEKADRDFKQLGEKYKIQQRQASAKMEQAAREVKRKQEQLAALEDLRNNFRITAPKKGLLVYIPDYATGGKKKAGSAIRSWDPRICMLPDLSSMLSKTYINEVDISKIKKEQKVSMGLDAFPEVKLTGIVTSVANIGENRPGSNAKVFEVLIKLDKVDSILKPGMTTSNNILINQVPNKLTIPLEAVFSEKSKSFVYLRRGNSIEKREVKLGKSNDEVVIVDKGLEAGDEVYMSEPESAKNHTLVVLK</sequence>